<dbReference type="InterPro" id="IPR002213">
    <property type="entry name" value="UDP_glucos_trans"/>
</dbReference>
<reference evidence="2 3" key="1">
    <citation type="submission" date="2016-11" db="EMBL/GenBank/DDBJ databases">
        <authorList>
            <person name="Varghese N."/>
            <person name="Submissions S."/>
        </authorList>
    </citation>
    <scope>NUCLEOTIDE SEQUENCE [LARGE SCALE GENOMIC DNA]</scope>
    <source>
        <strain evidence="2 3">DSM 21988</strain>
    </source>
</reference>
<sequence>MRFALVCPPYASHIAAFEAIGEALLARGHDVAIMAHGGVEPDLTLEGASLLALPGHRADLETLWNDAGGRNGAVRLWKILQSGARATADIARHAPALLRREGIEALLVDEMEPGGGLVARSLGLPFLSVACSLPVEGDPALPPPYIGWPYDPSRQGLKRNRGGRRVADFVLAPQRLAIRRAAAQLGVQGAERLEDCLSPLATLSQTSAEFDFPRADDTRVRPLGPFRRVRPVSLFAPRERRPLVYASFGTMQGHRLDLFRPVAAACKTLGLRLVVAHCGGLDAAQAASIDAEIVTDYVDQRAMLRQATICVTHGGLNTALDAVEAGVPMLVLPMAFDQPGVAARVVHHGIGLALPPRKVNRQRVEAALLQLMADPGFARSAARVGRGIETSGGAAEAARLAEVLCGGQPLRMDRAG</sequence>
<dbReference type="Proteomes" id="UP000184290">
    <property type="component" value="Unassembled WGS sequence"/>
</dbReference>
<feature type="domain" description="Erythromycin biosynthesis protein CIII-like C-terminal" evidence="1">
    <location>
        <begin position="288"/>
        <end position="385"/>
    </location>
</feature>
<dbReference type="InterPro" id="IPR050426">
    <property type="entry name" value="Glycosyltransferase_28"/>
</dbReference>
<dbReference type="InterPro" id="IPR010610">
    <property type="entry name" value="EryCIII-like_C"/>
</dbReference>
<gene>
    <name evidence="2" type="ORF">SAMN02745911_1987</name>
</gene>
<organism evidence="2 3">
    <name type="scientific">Aureimonas altamirensis DSM 21988</name>
    <dbReference type="NCBI Taxonomy" id="1121026"/>
    <lineage>
        <taxon>Bacteria</taxon>
        <taxon>Pseudomonadati</taxon>
        <taxon>Pseudomonadota</taxon>
        <taxon>Alphaproteobacteria</taxon>
        <taxon>Hyphomicrobiales</taxon>
        <taxon>Aurantimonadaceae</taxon>
        <taxon>Aureimonas</taxon>
    </lineage>
</organism>
<dbReference type="Pfam" id="PF06722">
    <property type="entry name" value="EryCIII-like_C"/>
    <property type="match status" value="1"/>
</dbReference>
<evidence type="ECO:0000313" key="3">
    <source>
        <dbReference type="Proteomes" id="UP000184290"/>
    </source>
</evidence>
<dbReference type="PANTHER" id="PTHR48050">
    <property type="entry name" value="STEROL 3-BETA-GLUCOSYLTRANSFERASE"/>
    <property type="match status" value="1"/>
</dbReference>
<dbReference type="EMBL" id="FQZC01000002">
    <property type="protein sequence ID" value="SHJ19690.1"/>
    <property type="molecule type" value="Genomic_DNA"/>
</dbReference>
<accession>A0ABY1IHV5</accession>
<dbReference type="Gene3D" id="3.40.50.2000">
    <property type="entry name" value="Glycogen Phosphorylase B"/>
    <property type="match status" value="2"/>
</dbReference>
<dbReference type="PANTHER" id="PTHR48050:SF13">
    <property type="entry name" value="STEROL 3-BETA-GLUCOSYLTRANSFERASE UGT80A2"/>
    <property type="match status" value="1"/>
</dbReference>
<name>A0ABY1IHV5_9HYPH</name>
<comment type="caution">
    <text evidence="2">The sequence shown here is derived from an EMBL/GenBank/DDBJ whole genome shotgun (WGS) entry which is preliminary data.</text>
</comment>
<protein>
    <submittedName>
        <fullName evidence="2">Zeaxanthin glucosyltransferase</fullName>
    </submittedName>
</protein>
<dbReference type="SUPFAM" id="SSF53756">
    <property type="entry name" value="UDP-Glycosyltransferase/glycogen phosphorylase"/>
    <property type="match status" value="1"/>
</dbReference>
<proteinExistence type="predicted"/>
<evidence type="ECO:0000259" key="1">
    <source>
        <dbReference type="Pfam" id="PF06722"/>
    </source>
</evidence>
<evidence type="ECO:0000313" key="2">
    <source>
        <dbReference type="EMBL" id="SHJ19690.1"/>
    </source>
</evidence>
<dbReference type="RefSeq" id="WP_073469239.1">
    <property type="nucleotide sequence ID" value="NZ_FQZC01000002.1"/>
</dbReference>
<dbReference type="CDD" id="cd03784">
    <property type="entry name" value="GT1_Gtf-like"/>
    <property type="match status" value="1"/>
</dbReference>
<keyword evidence="3" id="KW-1185">Reference proteome</keyword>